<dbReference type="PANTHER" id="PTHR33303">
    <property type="entry name" value="CYTOPLASMIC PROTEIN-RELATED"/>
    <property type="match status" value="1"/>
</dbReference>
<name>A0A8J8Q197_9EURY</name>
<dbReference type="InterPro" id="IPR003781">
    <property type="entry name" value="CoA-bd"/>
</dbReference>
<gene>
    <name evidence="2" type="ORF">CV102_25185</name>
</gene>
<feature type="domain" description="CoA-binding" evidence="1">
    <location>
        <begin position="12"/>
        <end position="105"/>
    </location>
</feature>
<dbReference type="Proteomes" id="UP000766904">
    <property type="component" value="Unassembled WGS sequence"/>
</dbReference>
<evidence type="ECO:0000313" key="2">
    <source>
        <dbReference type="EMBL" id="TYL35909.1"/>
    </source>
</evidence>
<dbReference type="Pfam" id="PF13380">
    <property type="entry name" value="CoA_binding_2"/>
    <property type="match status" value="1"/>
</dbReference>
<dbReference type="InterPro" id="IPR036291">
    <property type="entry name" value="NAD(P)-bd_dom_sf"/>
</dbReference>
<dbReference type="Gene3D" id="3.40.50.720">
    <property type="entry name" value="NAD(P)-binding Rossmann-like Domain"/>
    <property type="match status" value="1"/>
</dbReference>
<comment type="caution">
    <text evidence="2">The sequence shown here is derived from an EMBL/GenBank/DDBJ whole genome shotgun (WGS) entry which is preliminary data.</text>
</comment>
<organism evidence="2 3">
    <name type="scientific">Natronococcus pandeyae</name>
    <dbReference type="NCBI Taxonomy" id="2055836"/>
    <lineage>
        <taxon>Archaea</taxon>
        <taxon>Methanobacteriati</taxon>
        <taxon>Methanobacteriota</taxon>
        <taxon>Stenosarchaea group</taxon>
        <taxon>Halobacteria</taxon>
        <taxon>Halobacteriales</taxon>
        <taxon>Natrialbaceae</taxon>
        <taxon>Natronococcus</taxon>
    </lineage>
</organism>
<keyword evidence="3" id="KW-1185">Reference proteome</keyword>
<dbReference type="SMART" id="SM00881">
    <property type="entry name" value="CoA_binding"/>
    <property type="match status" value="1"/>
</dbReference>
<dbReference type="AlphaFoldDB" id="A0A8J8Q197"/>
<dbReference type="RefSeq" id="WP_148860717.1">
    <property type="nucleotide sequence ID" value="NZ_PHNJ01000027.1"/>
</dbReference>
<protein>
    <submittedName>
        <fullName evidence="2">CoA-binding protein</fullName>
    </submittedName>
</protein>
<dbReference type="SUPFAM" id="SSF51735">
    <property type="entry name" value="NAD(P)-binding Rossmann-fold domains"/>
    <property type="match status" value="1"/>
</dbReference>
<evidence type="ECO:0000259" key="1">
    <source>
        <dbReference type="SMART" id="SM00881"/>
    </source>
</evidence>
<dbReference type="OrthoDB" id="42776at2157"/>
<reference evidence="2" key="1">
    <citation type="submission" date="2017-11" db="EMBL/GenBank/DDBJ databases">
        <authorList>
            <person name="Kajale S.C."/>
            <person name="Sharma A."/>
        </authorList>
    </citation>
    <scope>NUCLEOTIDE SEQUENCE</scope>
    <source>
        <strain evidence="2">LS1_42</strain>
    </source>
</reference>
<proteinExistence type="predicted"/>
<dbReference type="EMBL" id="PHNJ01000027">
    <property type="protein sequence ID" value="TYL35909.1"/>
    <property type="molecule type" value="Genomic_DNA"/>
</dbReference>
<evidence type="ECO:0000313" key="3">
    <source>
        <dbReference type="Proteomes" id="UP000766904"/>
    </source>
</evidence>
<dbReference type="PANTHER" id="PTHR33303:SF2">
    <property type="entry name" value="COA-BINDING DOMAIN-CONTAINING PROTEIN"/>
    <property type="match status" value="1"/>
</dbReference>
<accession>A0A8J8Q197</accession>
<sequence>MPVNAPDQLREILAAETIAVVGCSSTPGKAAHYVPNYLLEHGYDVIPVNPYAEEIFGRHAYDALSDVEREIDVVCIFRPSEEVDGIVDEALAREDVDVIWAQQGIRDDEAAARAEEAGRTVVQDRCMKVDHRQLVA</sequence>